<feature type="coiled-coil region" evidence="1">
    <location>
        <begin position="210"/>
        <end position="251"/>
    </location>
</feature>
<dbReference type="EMBL" id="CAJNOQ010001473">
    <property type="protein sequence ID" value="CAF0897516.1"/>
    <property type="molecule type" value="Genomic_DNA"/>
</dbReference>
<reference evidence="2" key="1">
    <citation type="submission" date="2021-02" db="EMBL/GenBank/DDBJ databases">
        <authorList>
            <person name="Nowell W R."/>
        </authorList>
    </citation>
    <scope>NUCLEOTIDE SEQUENCE</scope>
</reference>
<name>A0A813ZEC3_9BILA</name>
<sequence length="271" mass="30920">MFSILSSLQSTFQQFSIKMIDYVEQTSTSSSTCQILFDNVTLNMTVQETSNCESFEFQSIYTYNSILETIRHESTHDESIMAEVSVLDHDGSAQSDALADEVKRDGIISQDSQHNEILDDIVYELIAFVELNDDIKSVLNDLIDTISENIQIETVLDELLNQINDENEIDYVRGSLDLSLSFIANSLLNDTELLPLHNSSSNCTVSLFVADDEDDEKRQMEMKIVELSKRIKQLENELEQHQQRSQKHDNSSICISEFLYDEDTYVVIDIA</sequence>
<protein>
    <submittedName>
        <fullName evidence="2">Uncharacterized protein</fullName>
    </submittedName>
</protein>
<keyword evidence="4" id="KW-1185">Reference proteome</keyword>
<dbReference type="EMBL" id="CAJOBC010001473">
    <property type="protein sequence ID" value="CAF3680562.1"/>
    <property type="molecule type" value="Genomic_DNA"/>
</dbReference>
<evidence type="ECO:0000313" key="4">
    <source>
        <dbReference type="Proteomes" id="UP000663829"/>
    </source>
</evidence>
<dbReference type="Proteomes" id="UP000681722">
    <property type="component" value="Unassembled WGS sequence"/>
</dbReference>
<evidence type="ECO:0000313" key="3">
    <source>
        <dbReference type="EMBL" id="CAF3680562.1"/>
    </source>
</evidence>
<dbReference type="AlphaFoldDB" id="A0A813ZEC3"/>
<comment type="caution">
    <text evidence="2">The sequence shown here is derived from an EMBL/GenBank/DDBJ whole genome shotgun (WGS) entry which is preliminary data.</text>
</comment>
<organism evidence="2 4">
    <name type="scientific">Didymodactylos carnosus</name>
    <dbReference type="NCBI Taxonomy" id="1234261"/>
    <lineage>
        <taxon>Eukaryota</taxon>
        <taxon>Metazoa</taxon>
        <taxon>Spiralia</taxon>
        <taxon>Gnathifera</taxon>
        <taxon>Rotifera</taxon>
        <taxon>Eurotatoria</taxon>
        <taxon>Bdelloidea</taxon>
        <taxon>Philodinida</taxon>
        <taxon>Philodinidae</taxon>
        <taxon>Didymodactylos</taxon>
    </lineage>
</organism>
<evidence type="ECO:0000313" key="2">
    <source>
        <dbReference type="EMBL" id="CAF0897516.1"/>
    </source>
</evidence>
<proteinExistence type="predicted"/>
<gene>
    <name evidence="2" type="ORF">GPM918_LOCUS8456</name>
    <name evidence="3" type="ORF">SRO942_LOCUS8456</name>
</gene>
<accession>A0A813ZEC3</accession>
<dbReference type="Proteomes" id="UP000663829">
    <property type="component" value="Unassembled WGS sequence"/>
</dbReference>
<keyword evidence="1" id="KW-0175">Coiled coil</keyword>
<evidence type="ECO:0000256" key="1">
    <source>
        <dbReference type="SAM" id="Coils"/>
    </source>
</evidence>